<protein>
    <submittedName>
        <fullName evidence="2">Uncharacterized protein</fullName>
    </submittedName>
</protein>
<organism evidence="2 3">
    <name type="scientific">Salinactinospora qingdaonensis</name>
    <dbReference type="NCBI Taxonomy" id="702744"/>
    <lineage>
        <taxon>Bacteria</taxon>
        <taxon>Bacillati</taxon>
        <taxon>Actinomycetota</taxon>
        <taxon>Actinomycetes</taxon>
        <taxon>Streptosporangiales</taxon>
        <taxon>Nocardiopsidaceae</taxon>
        <taxon>Salinactinospora</taxon>
    </lineage>
</organism>
<feature type="compositionally biased region" description="Basic and acidic residues" evidence="1">
    <location>
        <begin position="261"/>
        <end position="270"/>
    </location>
</feature>
<name>A0ABP7FA26_9ACTN</name>
<evidence type="ECO:0000313" key="3">
    <source>
        <dbReference type="Proteomes" id="UP001500908"/>
    </source>
</evidence>
<dbReference type="Proteomes" id="UP001500908">
    <property type="component" value="Unassembled WGS sequence"/>
</dbReference>
<feature type="region of interest" description="Disordered" evidence="1">
    <location>
        <begin position="261"/>
        <end position="285"/>
    </location>
</feature>
<comment type="caution">
    <text evidence="2">The sequence shown here is derived from an EMBL/GenBank/DDBJ whole genome shotgun (WGS) entry which is preliminary data.</text>
</comment>
<dbReference type="EMBL" id="BAABDD010000004">
    <property type="protein sequence ID" value="GAA3733440.1"/>
    <property type="molecule type" value="Genomic_DNA"/>
</dbReference>
<accession>A0ABP7FA26</accession>
<evidence type="ECO:0000313" key="2">
    <source>
        <dbReference type="EMBL" id="GAA3733440.1"/>
    </source>
</evidence>
<dbReference type="RefSeq" id="WP_344968235.1">
    <property type="nucleotide sequence ID" value="NZ_BAABDD010000004.1"/>
</dbReference>
<sequence length="445" mass="50005">MHTFRPLANGLRTDHPVPDLPFIDDTHLPLEDPEGLEAVGRGAGEGMWGRWDPHDEGWLAFTTDPFRHDLGWCVRYHPDHGRSVLLYRDEDASSVHMDWWGDPLLFRSGGYWWDGSTWYRPGQVWDAAAEDFERRTVPAAVNVTAADLLDDSADPDHGHLLKVANFSPEVAPPDRWADELALWARYRSERGEQRPLDACVVTLSAPELAGDQLVGITEMAQLGGIAASTLRAYISRGEGDVPPPQATVNGRSMWARPVAKEWGEQRHRSPESVAASLTSPDDNYEMPVGQAQLRRRLAKTFMSVLWNNPARRKRWTLRHRTEAAVSQVADELAWSAAADLDRIVPTADLQMTVKYALLRELAAGRGNVSYHGINRSVARMLDWLIRHHPDRAQHTIGGLVGQAERELGIDRKVTARSLRTALAMDGKLEQELREDFLDRVLPRTT</sequence>
<proteinExistence type="predicted"/>
<evidence type="ECO:0000256" key="1">
    <source>
        <dbReference type="SAM" id="MobiDB-lite"/>
    </source>
</evidence>
<keyword evidence="3" id="KW-1185">Reference proteome</keyword>
<reference evidence="3" key="1">
    <citation type="journal article" date="2019" name="Int. J. Syst. Evol. Microbiol.">
        <title>The Global Catalogue of Microorganisms (GCM) 10K type strain sequencing project: providing services to taxonomists for standard genome sequencing and annotation.</title>
        <authorList>
            <consortium name="The Broad Institute Genomics Platform"/>
            <consortium name="The Broad Institute Genome Sequencing Center for Infectious Disease"/>
            <person name="Wu L."/>
            <person name="Ma J."/>
        </authorList>
    </citation>
    <scope>NUCLEOTIDE SEQUENCE [LARGE SCALE GENOMIC DNA]</scope>
    <source>
        <strain evidence="3">JCM 17137</strain>
    </source>
</reference>
<gene>
    <name evidence="2" type="ORF">GCM10022402_12360</name>
</gene>